<organism evidence="2 3">
    <name type="scientific">Chaetoceros tenuissimus</name>
    <dbReference type="NCBI Taxonomy" id="426638"/>
    <lineage>
        <taxon>Eukaryota</taxon>
        <taxon>Sar</taxon>
        <taxon>Stramenopiles</taxon>
        <taxon>Ochrophyta</taxon>
        <taxon>Bacillariophyta</taxon>
        <taxon>Coscinodiscophyceae</taxon>
        <taxon>Chaetocerotophycidae</taxon>
        <taxon>Chaetocerotales</taxon>
        <taxon>Chaetocerotaceae</taxon>
        <taxon>Chaetoceros</taxon>
    </lineage>
</organism>
<protein>
    <submittedName>
        <fullName evidence="2">Uncharacterized protein</fullName>
    </submittedName>
</protein>
<accession>A0AAD3HAM3</accession>
<dbReference type="EMBL" id="BLLK01000051">
    <property type="protein sequence ID" value="GFH56119.1"/>
    <property type="molecule type" value="Genomic_DNA"/>
</dbReference>
<comment type="caution">
    <text evidence="2">The sequence shown here is derived from an EMBL/GenBank/DDBJ whole genome shotgun (WGS) entry which is preliminary data.</text>
</comment>
<evidence type="ECO:0000313" key="3">
    <source>
        <dbReference type="Proteomes" id="UP001054902"/>
    </source>
</evidence>
<evidence type="ECO:0000256" key="1">
    <source>
        <dbReference type="SAM" id="MobiDB-lite"/>
    </source>
</evidence>
<reference evidence="2 3" key="1">
    <citation type="journal article" date="2021" name="Sci. Rep.">
        <title>The genome of the diatom Chaetoceros tenuissimus carries an ancient integrated fragment of an extant virus.</title>
        <authorList>
            <person name="Hongo Y."/>
            <person name="Kimura K."/>
            <person name="Takaki Y."/>
            <person name="Yoshida Y."/>
            <person name="Baba S."/>
            <person name="Kobayashi G."/>
            <person name="Nagasaki K."/>
            <person name="Hano T."/>
            <person name="Tomaru Y."/>
        </authorList>
    </citation>
    <scope>NUCLEOTIDE SEQUENCE [LARGE SCALE GENOMIC DNA]</scope>
    <source>
        <strain evidence="2 3">NIES-3715</strain>
    </source>
</reference>
<gene>
    <name evidence="2" type="ORF">CTEN210_12595</name>
</gene>
<dbReference type="AlphaFoldDB" id="A0AAD3HAM3"/>
<evidence type="ECO:0000313" key="2">
    <source>
        <dbReference type="EMBL" id="GFH56119.1"/>
    </source>
</evidence>
<keyword evidence="3" id="KW-1185">Reference proteome</keyword>
<feature type="compositionally biased region" description="Low complexity" evidence="1">
    <location>
        <begin position="77"/>
        <end position="90"/>
    </location>
</feature>
<feature type="region of interest" description="Disordered" evidence="1">
    <location>
        <begin position="41"/>
        <end position="98"/>
    </location>
</feature>
<name>A0AAD3HAM3_9STRA</name>
<dbReference type="Proteomes" id="UP001054902">
    <property type="component" value="Unassembled WGS sequence"/>
</dbReference>
<sequence length="150" mass="17347">MISQIQKKNQARRKLFKECPMYVGDSVSCERIPTPDNLPFVVPPSRVTTNEDRRYPVNDEYGSNYNRARHQENGNGTRFSSSRTTQSSRFNRYHGPHDELEDLTLSTSSLTSSRYSPIQRRSIHNHQEILDLIEICNTLLSEDKNWSSIG</sequence>
<proteinExistence type="predicted"/>